<keyword evidence="3" id="KW-0804">Transcription</keyword>
<dbReference type="InterPro" id="IPR046348">
    <property type="entry name" value="SIS_dom_sf"/>
</dbReference>
<feature type="domain" description="SIS" evidence="5">
    <location>
        <begin position="127"/>
        <end position="263"/>
    </location>
</feature>
<dbReference type="Proteomes" id="UP000682134">
    <property type="component" value="Unassembled WGS sequence"/>
</dbReference>
<dbReference type="PANTHER" id="PTHR30514">
    <property type="entry name" value="GLUCOKINASE"/>
    <property type="match status" value="1"/>
</dbReference>
<dbReference type="GO" id="GO:1901135">
    <property type="term" value="P:carbohydrate derivative metabolic process"/>
    <property type="evidence" value="ECO:0007669"/>
    <property type="project" value="InterPro"/>
</dbReference>
<dbReference type="GO" id="GO:0003700">
    <property type="term" value="F:DNA-binding transcription factor activity"/>
    <property type="evidence" value="ECO:0007669"/>
    <property type="project" value="InterPro"/>
</dbReference>
<proteinExistence type="predicted"/>
<dbReference type="InterPro" id="IPR036388">
    <property type="entry name" value="WH-like_DNA-bd_sf"/>
</dbReference>
<reference evidence="6" key="1">
    <citation type="submission" date="2021-04" db="EMBL/GenBank/DDBJ databases">
        <title>Genome seq and assembly of Bacillus sp.</title>
        <authorList>
            <person name="Chhetri G."/>
        </authorList>
    </citation>
    <scope>NUCLEOTIDE SEQUENCE</scope>
    <source>
        <strain evidence="6">RG28</strain>
    </source>
</reference>
<evidence type="ECO:0000259" key="4">
    <source>
        <dbReference type="PROSITE" id="PS51071"/>
    </source>
</evidence>
<dbReference type="AlphaFoldDB" id="A0A940NJH7"/>
<sequence length="284" mass="32403">MEIVSFKNLVREKFPLLSAGQKKVANYLFENLDNSVFKTAFQIGKEAEVSETTVIRLSYALGFEGFSKMQAKIQKELLRQNHTELVYRDESLGLDVDNDPFTKQIEHGVHILRNLLNHENVQEIWKTVDKLIQADQIIIVGHRISFSAAYWFSYSLSCLRENVNLCTTAGDFFEKFCNLTNKSVVVVFSFPRYANETIRIANCAKEQGIYLISVTDRLLSPVGSISDITLTTEENVETGINSTAPVISLLDLIITGIFEKDKKRIQVHQQKLENLYSSYEVFNE</sequence>
<evidence type="ECO:0000256" key="1">
    <source>
        <dbReference type="ARBA" id="ARBA00023015"/>
    </source>
</evidence>
<dbReference type="Gene3D" id="3.40.50.10490">
    <property type="entry name" value="Glucose-6-phosphate isomerase like protein, domain 1"/>
    <property type="match status" value="1"/>
</dbReference>
<dbReference type="PROSITE" id="PS51071">
    <property type="entry name" value="HTH_RPIR"/>
    <property type="match status" value="1"/>
</dbReference>
<keyword evidence="1" id="KW-0805">Transcription regulation</keyword>
<accession>A0A940NJH7</accession>
<dbReference type="SUPFAM" id="SSF53697">
    <property type="entry name" value="SIS domain"/>
    <property type="match status" value="1"/>
</dbReference>
<evidence type="ECO:0000259" key="5">
    <source>
        <dbReference type="PROSITE" id="PS51464"/>
    </source>
</evidence>
<keyword evidence="7" id="KW-1185">Reference proteome</keyword>
<evidence type="ECO:0000256" key="3">
    <source>
        <dbReference type="ARBA" id="ARBA00023163"/>
    </source>
</evidence>
<dbReference type="EMBL" id="JAGIYQ010000011">
    <property type="protein sequence ID" value="MBP0726459.1"/>
    <property type="molecule type" value="Genomic_DNA"/>
</dbReference>
<gene>
    <name evidence="6" type="ORF">J5Y03_14960</name>
</gene>
<dbReference type="SUPFAM" id="SSF46689">
    <property type="entry name" value="Homeodomain-like"/>
    <property type="match status" value="1"/>
</dbReference>
<dbReference type="InterPro" id="IPR047640">
    <property type="entry name" value="RpiR-like"/>
</dbReference>
<dbReference type="InterPro" id="IPR035472">
    <property type="entry name" value="RpiR-like_SIS"/>
</dbReference>
<dbReference type="InterPro" id="IPR009057">
    <property type="entry name" value="Homeodomain-like_sf"/>
</dbReference>
<dbReference type="GO" id="GO:0003677">
    <property type="term" value="F:DNA binding"/>
    <property type="evidence" value="ECO:0007669"/>
    <property type="project" value="UniProtKB-KW"/>
</dbReference>
<dbReference type="PANTHER" id="PTHR30514:SF18">
    <property type="entry name" value="RPIR-FAMILY TRANSCRIPTIONAL REGULATOR"/>
    <property type="match status" value="1"/>
</dbReference>
<evidence type="ECO:0000313" key="7">
    <source>
        <dbReference type="Proteomes" id="UP000682134"/>
    </source>
</evidence>
<name>A0A940NJH7_9BACI</name>
<dbReference type="GO" id="GO:0097367">
    <property type="term" value="F:carbohydrate derivative binding"/>
    <property type="evidence" value="ECO:0007669"/>
    <property type="project" value="InterPro"/>
</dbReference>
<protein>
    <submittedName>
        <fullName evidence="6">MurR/RpiR family transcriptional regulator</fullName>
    </submittedName>
</protein>
<dbReference type="Pfam" id="PF01418">
    <property type="entry name" value="HTH_6"/>
    <property type="match status" value="1"/>
</dbReference>
<keyword evidence="2" id="KW-0238">DNA-binding</keyword>
<evidence type="ECO:0000313" key="6">
    <source>
        <dbReference type="EMBL" id="MBP0726459.1"/>
    </source>
</evidence>
<evidence type="ECO:0000256" key="2">
    <source>
        <dbReference type="ARBA" id="ARBA00023125"/>
    </source>
</evidence>
<organism evidence="6 7">
    <name type="scientific">Gottfriedia endophytica</name>
    <dbReference type="NCBI Taxonomy" id="2820819"/>
    <lineage>
        <taxon>Bacteria</taxon>
        <taxon>Bacillati</taxon>
        <taxon>Bacillota</taxon>
        <taxon>Bacilli</taxon>
        <taxon>Bacillales</taxon>
        <taxon>Bacillaceae</taxon>
        <taxon>Gottfriedia</taxon>
    </lineage>
</organism>
<dbReference type="InterPro" id="IPR001347">
    <property type="entry name" value="SIS_dom"/>
</dbReference>
<dbReference type="PROSITE" id="PS51464">
    <property type="entry name" value="SIS"/>
    <property type="match status" value="1"/>
</dbReference>
<dbReference type="Pfam" id="PF01380">
    <property type="entry name" value="SIS"/>
    <property type="match status" value="1"/>
</dbReference>
<dbReference type="InterPro" id="IPR000281">
    <property type="entry name" value="HTH_RpiR"/>
</dbReference>
<feature type="domain" description="HTH rpiR-type" evidence="4">
    <location>
        <begin position="4"/>
        <end position="80"/>
    </location>
</feature>
<comment type="caution">
    <text evidence="6">The sequence shown here is derived from an EMBL/GenBank/DDBJ whole genome shotgun (WGS) entry which is preliminary data.</text>
</comment>
<dbReference type="CDD" id="cd05013">
    <property type="entry name" value="SIS_RpiR"/>
    <property type="match status" value="1"/>
</dbReference>
<dbReference type="Gene3D" id="1.10.10.10">
    <property type="entry name" value="Winged helix-like DNA-binding domain superfamily/Winged helix DNA-binding domain"/>
    <property type="match status" value="1"/>
</dbReference>
<dbReference type="RefSeq" id="WP_209406803.1">
    <property type="nucleotide sequence ID" value="NZ_JAGIYQ010000011.1"/>
</dbReference>